<keyword evidence="2" id="KW-1185">Reference proteome</keyword>
<evidence type="ECO:0000313" key="2">
    <source>
        <dbReference type="Proteomes" id="UP001165121"/>
    </source>
</evidence>
<proteinExistence type="predicted"/>
<accession>A0A9W6UE44</accession>
<evidence type="ECO:0000313" key="1">
    <source>
        <dbReference type="EMBL" id="GMF31458.1"/>
    </source>
</evidence>
<dbReference type="OrthoDB" id="122979at2759"/>
<protein>
    <submittedName>
        <fullName evidence="1">Unnamed protein product</fullName>
    </submittedName>
</protein>
<organism evidence="1 2">
    <name type="scientific">Phytophthora fragariaefolia</name>
    <dbReference type="NCBI Taxonomy" id="1490495"/>
    <lineage>
        <taxon>Eukaryota</taxon>
        <taxon>Sar</taxon>
        <taxon>Stramenopiles</taxon>
        <taxon>Oomycota</taxon>
        <taxon>Peronosporomycetes</taxon>
        <taxon>Peronosporales</taxon>
        <taxon>Peronosporaceae</taxon>
        <taxon>Phytophthora</taxon>
    </lineage>
</organism>
<gene>
    <name evidence="1" type="ORF">Pfra01_000722800</name>
</gene>
<sequence length="366" mass="40539">MVPFFRYMAACVKQHSSMANAVAAAARRERLEALQRLSDEGRRAELQSSIAHFSTKELRSLCGGFGVPAQSKEYAAYQSKAGYAELLLKLLEAKTATLAVDGELAPLAAGLNPSGRTRKSKNCSLRLVNVLFSDAMAPLLREWTDEGARRKRNVDGSSPFWERVRAEFVSANAEYARVACPDDQAFVDFNLGSPIAHSSDKLRKMWEKLGLAYASVFSHFSLVGDNAADLAACAGRLDVYYLRRWLVDKPELLTVVLKAPTEEVGHGVAQSVFQTMQGLPNSLQQVTQSFQPSLQQSAVASEYVQSKEDEGERLMKSIKLAYDVLIAMPAGDRGSEIENTVRRRLQRCAKRLKVIEDEEEKQSMPL</sequence>
<comment type="caution">
    <text evidence="1">The sequence shown here is derived from an EMBL/GenBank/DDBJ whole genome shotgun (WGS) entry which is preliminary data.</text>
</comment>
<name>A0A9W6UE44_9STRA</name>
<dbReference type="EMBL" id="BSXT01000632">
    <property type="protein sequence ID" value="GMF31458.1"/>
    <property type="molecule type" value="Genomic_DNA"/>
</dbReference>
<dbReference type="AlphaFoldDB" id="A0A9W6UE44"/>
<reference evidence="1" key="1">
    <citation type="submission" date="2023-04" db="EMBL/GenBank/DDBJ databases">
        <title>Phytophthora fragariaefolia NBRC 109709.</title>
        <authorList>
            <person name="Ichikawa N."/>
            <person name="Sato H."/>
            <person name="Tonouchi N."/>
        </authorList>
    </citation>
    <scope>NUCLEOTIDE SEQUENCE</scope>
    <source>
        <strain evidence="1">NBRC 109709</strain>
    </source>
</reference>
<dbReference type="Proteomes" id="UP001165121">
    <property type="component" value="Unassembled WGS sequence"/>
</dbReference>